<dbReference type="Proteomes" id="UP000319213">
    <property type="component" value="Unassembled WGS sequence"/>
</dbReference>
<evidence type="ECO:0000313" key="1">
    <source>
        <dbReference type="EMBL" id="TQM74548.1"/>
    </source>
</evidence>
<dbReference type="AlphaFoldDB" id="A0A543IVF2"/>
<keyword evidence="2" id="KW-1185">Reference proteome</keyword>
<dbReference type="EMBL" id="VFPQ01000001">
    <property type="protein sequence ID" value="TQM74548.1"/>
    <property type="molecule type" value="Genomic_DNA"/>
</dbReference>
<name>A0A543IVF2_9ACTN</name>
<proteinExistence type="predicted"/>
<reference evidence="1 2" key="1">
    <citation type="submission" date="2019-06" db="EMBL/GenBank/DDBJ databases">
        <title>Sequencing the genomes of 1000 actinobacteria strains.</title>
        <authorList>
            <person name="Klenk H.-P."/>
        </authorList>
    </citation>
    <scope>NUCLEOTIDE SEQUENCE [LARGE SCALE GENOMIC DNA]</scope>
    <source>
        <strain evidence="1 2">DSM 43186</strain>
    </source>
</reference>
<accession>A0A543IVF2</accession>
<organism evidence="1 2">
    <name type="scientific">Thermopolyspora flexuosa</name>
    <dbReference type="NCBI Taxonomy" id="103836"/>
    <lineage>
        <taxon>Bacteria</taxon>
        <taxon>Bacillati</taxon>
        <taxon>Actinomycetota</taxon>
        <taxon>Actinomycetes</taxon>
        <taxon>Streptosporangiales</taxon>
        <taxon>Streptosporangiaceae</taxon>
        <taxon>Thermopolyspora</taxon>
    </lineage>
</organism>
<sequence>MTRLRVVPPGAARHKIRDIRSAARGRRRRESAARDKVIDLRAYTGRNVIRFPRPGGPTPAA</sequence>
<evidence type="ECO:0000313" key="2">
    <source>
        <dbReference type="Proteomes" id="UP000319213"/>
    </source>
</evidence>
<dbReference type="RefSeq" id="WP_142258706.1">
    <property type="nucleotide sequence ID" value="NZ_BMPV01000003.1"/>
</dbReference>
<gene>
    <name evidence="1" type="ORF">FHX40_1226</name>
</gene>
<comment type="caution">
    <text evidence="1">The sequence shown here is derived from an EMBL/GenBank/DDBJ whole genome shotgun (WGS) entry which is preliminary data.</text>
</comment>
<protein>
    <submittedName>
        <fullName evidence="1">Uncharacterized protein</fullName>
    </submittedName>
</protein>